<gene>
    <name evidence="1" type="ORF">V5O48_017184</name>
</gene>
<accession>A0ABR3EPX3</accession>
<evidence type="ECO:0000313" key="2">
    <source>
        <dbReference type="Proteomes" id="UP001465976"/>
    </source>
</evidence>
<organism evidence="1 2">
    <name type="scientific">Marasmius crinis-equi</name>
    <dbReference type="NCBI Taxonomy" id="585013"/>
    <lineage>
        <taxon>Eukaryota</taxon>
        <taxon>Fungi</taxon>
        <taxon>Dikarya</taxon>
        <taxon>Basidiomycota</taxon>
        <taxon>Agaricomycotina</taxon>
        <taxon>Agaricomycetes</taxon>
        <taxon>Agaricomycetidae</taxon>
        <taxon>Agaricales</taxon>
        <taxon>Marasmiineae</taxon>
        <taxon>Marasmiaceae</taxon>
        <taxon>Marasmius</taxon>
    </lineage>
</organism>
<proteinExistence type="predicted"/>
<dbReference type="Proteomes" id="UP001465976">
    <property type="component" value="Unassembled WGS sequence"/>
</dbReference>
<comment type="caution">
    <text evidence="1">The sequence shown here is derived from an EMBL/GenBank/DDBJ whole genome shotgun (WGS) entry which is preliminary data.</text>
</comment>
<evidence type="ECO:0000313" key="1">
    <source>
        <dbReference type="EMBL" id="KAL0564852.1"/>
    </source>
</evidence>
<sequence>MASVRNGEAEVVMVMEVMIRDQGENTLMKHRYSQVINTVPLPGLAMMDIPRNDLARTMLGHPFAQL</sequence>
<keyword evidence="2" id="KW-1185">Reference proteome</keyword>
<dbReference type="EMBL" id="JBAHYK010002549">
    <property type="protein sequence ID" value="KAL0564852.1"/>
    <property type="molecule type" value="Genomic_DNA"/>
</dbReference>
<name>A0ABR3EPX3_9AGAR</name>
<protein>
    <submittedName>
        <fullName evidence="1">Uncharacterized protein</fullName>
    </submittedName>
</protein>
<reference evidence="1 2" key="1">
    <citation type="submission" date="2024-02" db="EMBL/GenBank/DDBJ databases">
        <title>A draft genome for the cacao thread blight pathogen Marasmius crinis-equi.</title>
        <authorList>
            <person name="Cohen S.P."/>
            <person name="Baruah I.K."/>
            <person name="Amoako-Attah I."/>
            <person name="Bukari Y."/>
            <person name="Meinhardt L.W."/>
            <person name="Bailey B.A."/>
        </authorList>
    </citation>
    <scope>NUCLEOTIDE SEQUENCE [LARGE SCALE GENOMIC DNA]</scope>
    <source>
        <strain evidence="1 2">GH-76</strain>
    </source>
</reference>